<dbReference type="InterPro" id="IPR035979">
    <property type="entry name" value="RBD_domain_sf"/>
</dbReference>
<dbReference type="PANTHER" id="PTHR23003">
    <property type="entry name" value="RNA RECOGNITION MOTIF RRM DOMAIN CONTAINING PROTEIN"/>
    <property type="match status" value="1"/>
</dbReference>
<dbReference type="GO" id="GO:0003729">
    <property type="term" value="F:mRNA binding"/>
    <property type="evidence" value="ECO:0007669"/>
    <property type="project" value="TreeGrafter"/>
</dbReference>
<dbReference type="PROSITE" id="PS50102">
    <property type="entry name" value="RRM"/>
    <property type="match status" value="2"/>
</dbReference>
<evidence type="ECO:0000256" key="3">
    <source>
        <dbReference type="SAM" id="MobiDB-lite"/>
    </source>
</evidence>
<feature type="domain" description="RRM" evidence="4">
    <location>
        <begin position="231"/>
        <end position="308"/>
    </location>
</feature>
<dbReference type="Pfam" id="PF00076">
    <property type="entry name" value="RRM_1"/>
    <property type="match status" value="2"/>
</dbReference>
<dbReference type="GO" id="GO:0005737">
    <property type="term" value="C:cytoplasm"/>
    <property type="evidence" value="ECO:0007669"/>
    <property type="project" value="TreeGrafter"/>
</dbReference>
<keyword evidence="1 2" id="KW-0694">RNA-binding</keyword>
<feature type="region of interest" description="Disordered" evidence="3">
    <location>
        <begin position="1"/>
        <end position="33"/>
    </location>
</feature>
<dbReference type="AlphaFoldDB" id="A0A8H7PPQ2"/>
<dbReference type="Gene3D" id="3.30.70.330">
    <property type="match status" value="2"/>
</dbReference>
<feature type="domain" description="RRM" evidence="4">
    <location>
        <begin position="97"/>
        <end position="174"/>
    </location>
</feature>
<evidence type="ECO:0000259" key="4">
    <source>
        <dbReference type="PROSITE" id="PS50102"/>
    </source>
</evidence>
<dbReference type="FunFam" id="3.30.70.330:FF:000145">
    <property type="entry name" value="Putative RNP domain-containing protein"/>
    <property type="match status" value="2"/>
</dbReference>
<dbReference type="PANTHER" id="PTHR23003:SF64">
    <property type="entry name" value="RRM DOMAIN-CONTAINING PROTEIN"/>
    <property type="match status" value="1"/>
</dbReference>
<reference evidence="5" key="1">
    <citation type="submission" date="2020-12" db="EMBL/GenBank/DDBJ databases">
        <title>Metabolic potential, ecology and presence of endohyphal bacteria is reflected in genomic diversity of Mucoromycotina.</title>
        <authorList>
            <person name="Muszewska A."/>
            <person name="Okrasinska A."/>
            <person name="Steczkiewicz K."/>
            <person name="Drgas O."/>
            <person name="Orlowska M."/>
            <person name="Perlinska-Lenart U."/>
            <person name="Aleksandrzak-Piekarczyk T."/>
            <person name="Szatraj K."/>
            <person name="Zielenkiewicz U."/>
            <person name="Pilsyk S."/>
            <person name="Malc E."/>
            <person name="Mieczkowski P."/>
            <person name="Kruszewska J.S."/>
            <person name="Biernat P."/>
            <person name="Pawlowska J."/>
        </authorList>
    </citation>
    <scope>NUCLEOTIDE SEQUENCE</scope>
    <source>
        <strain evidence="5">WA0000051536</strain>
    </source>
</reference>
<feature type="compositionally biased region" description="Polar residues" evidence="3">
    <location>
        <begin position="21"/>
        <end position="32"/>
    </location>
</feature>
<evidence type="ECO:0000313" key="5">
    <source>
        <dbReference type="EMBL" id="KAG2177540.1"/>
    </source>
</evidence>
<dbReference type="GO" id="GO:1990904">
    <property type="term" value="C:ribonucleoprotein complex"/>
    <property type="evidence" value="ECO:0007669"/>
    <property type="project" value="TreeGrafter"/>
</dbReference>
<accession>A0A8H7PPQ2</accession>
<evidence type="ECO:0000256" key="1">
    <source>
        <dbReference type="ARBA" id="ARBA00022884"/>
    </source>
</evidence>
<evidence type="ECO:0000313" key="6">
    <source>
        <dbReference type="Proteomes" id="UP000612746"/>
    </source>
</evidence>
<gene>
    <name evidence="5" type="ORF">INT44_008052</name>
</gene>
<proteinExistence type="predicted"/>
<dbReference type="SMART" id="SM00360">
    <property type="entry name" value="RRM"/>
    <property type="match status" value="2"/>
</dbReference>
<organism evidence="5 6">
    <name type="scientific">Umbelopsis vinacea</name>
    <dbReference type="NCBI Taxonomy" id="44442"/>
    <lineage>
        <taxon>Eukaryota</taxon>
        <taxon>Fungi</taxon>
        <taxon>Fungi incertae sedis</taxon>
        <taxon>Mucoromycota</taxon>
        <taxon>Mucoromycotina</taxon>
        <taxon>Umbelopsidomycetes</taxon>
        <taxon>Umbelopsidales</taxon>
        <taxon>Umbelopsidaceae</taxon>
        <taxon>Umbelopsis</taxon>
    </lineage>
</organism>
<evidence type="ECO:0000256" key="2">
    <source>
        <dbReference type="PROSITE-ProRule" id="PRU00176"/>
    </source>
</evidence>
<dbReference type="Proteomes" id="UP000612746">
    <property type="component" value="Unassembled WGS sequence"/>
</dbReference>
<sequence length="599" mass="67116">MSEVRPGGDSSDSIAEMTKPRNLQNPGSSAESLRQLHADKHLLKHFDNNARPLSGNEQSIKSLRQYPTYNPETVKDSEAVRSNTDVNAGFAAKVHIRQLFVGNLPFRVRWQDLKDMFKKAGEVVRADVAIGFDNRSKGHGTVLFASVEDARQAVEMFHNFTWQGRILEVREDRGYIDNEIRSANYGNTTRGHGNNLTKTTQPNTVPMNPQYYSNMYANQSRLPPINPPNGRQLFVGNIPFNCQWQDLKDLFRNAGNILRADIAQGQDGRSRGFGTVLYATPEDARNAVAIYDGYEYQGRRLRVYFDKFASSAPGLPQVQAVPKLRARLHDQIHLHSPAFSSRMSYPQIPVPTIAGMQMYQSPPHSNNVRPYYPTYTAVSEMIIPTHMAFANPTIHESQGMMDSTLYTMNPMEQPEHFASMLTDPSNHFVSGVTGLSGGHSALGMLDPETSGFPSYHGPAHLHMDSAAWNDDQQHSLMYRQHPHREQQTEYSWLQPPMSHSFQQEVLLPNSHTEYISNQKQLYGNSTHDVETINALTGSMSALRFEGTAGLPQNDVYDTPTENISAKVAASGRGGIVISDTVWDRQEVSWDTPSADSYKL</sequence>
<dbReference type="InterPro" id="IPR012677">
    <property type="entry name" value="Nucleotide-bd_a/b_plait_sf"/>
</dbReference>
<dbReference type="SUPFAM" id="SSF54928">
    <property type="entry name" value="RNA-binding domain, RBD"/>
    <property type="match status" value="2"/>
</dbReference>
<dbReference type="InterPro" id="IPR000504">
    <property type="entry name" value="RRM_dom"/>
</dbReference>
<dbReference type="GO" id="GO:0005634">
    <property type="term" value="C:nucleus"/>
    <property type="evidence" value="ECO:0007669"/>
    <property type="project" value="TreeGrafter"/>
</dbReference>
<protein>
    <recommendedName>
        <fullName evidence="4">RRM domain-containing protein</fullName>
    </recommendedName>
</protein>
<feature type="region of interest" description="Disordered" evidence="3">
    <location>
        <begin position="186"/>
        <end position="205"/>
    </location>
</feature>
<keyword evidence="6" id="KW-1185">Reference proteome</keyword>
<comment type="caution">
    <text evidence="5">The sequence shown here is derived from an EMBL/GenBank/DDBJ whole genome shotgun (WGS) entry which is preliminary data.</text>
</comment>
<dbReference type="OrthoDB" id="1049195at2759"/>
<dbReference type="EMBL" id="JAEPRA010000012">
    <property type="protein sequence ID" value="KAG2177540.1"/>
    <property type="molecule type" value="Genomic_DNA"/>
</dbReference>
<name>A0A8H7PPQ2_9FUNG</name>
<dbReference type="InterPro" id="IPR050374">
    <property type="entry name" value="RRT5_SRSF_SR"/>
</dbReference>